<organism evidence="10 11">
    <name type="scientific">Branchiostoma floridae</name>
    <name type="common">Florida lancelet</name>
    <name type="synonym">Amphioxus</name>
    <dbReference type="NCBI Taxonomy" id="7739"/>
    <lineage>
        <taxon>Eukaryota</taxon>
        <taxon>Metazoa</taxon>
        <taxon>Chordata</taxon>
        <taxon>Cephalochordata</taxon>
        <taxon>Leptocardii</taxon>
        <taxon>Amphioxiformes</taxon>
        <taxon>Branchiostomatidae</taxon>
        <taxon>Branchiostoma</taxon>
    </lineage>
</organism>
<dbReference type="InterPro" id="IPR027806">
    <property type="entry name" value="HARBI1_dom"/>
</dbReference>
<evidence type="ECO:0000256" key="5">
    <source>
        <dbReference type="ARBA" id="ARBA00022723"/>
    </source>
</evidence>
<dbReference type="PANTHER" id="PTHR22930">
    <property type="match status" value="1"/>
</dbReference>
<comment type="cofactor">
    <cofactor evidence="1">
        <name>a divalent metal cation</name>
        <dbReference type="ChEBI" id="CHEBI:60240"/>
    </cofactor>
</comment>
<keyword evidence="10" id="KW-1185">Reference proteome</keyword>
<dbReference type="GO" id="GO:0004518">
    <property type="term" value="F:nuclease activity"/>
    <property type="evidence" value="ECO:0007669"/>
    <property type="project" value="UniProtKB-KW"/>
</dbReference>
<evidence type="ECO:0000256" key="4">
    <source>
        <dbReference type="ARBA" id="ARBA00022722"/>
    </source>
</evidence>
<dbReference type="GO" id="GO:0005634">
    <property type="term" value="C:nucleus"/>
    <property type="evidence" value="ECO:0007669"/>
    <property type="project" value="UniProtKB-SubCell"/>
</dbReference>
<dbReference type="KEGG" id="bfo:118413700"/>
<dbReference type="PANTHER" id="PTHR22930:SF198">
    <property type="entry name" value="DDE TNP4 DOMAIN-CONTAINING PROTEIN"/>
    <property type="match status" value="1"/>
</dbReference>
<gene>
    <name evidence="11" type="primary">LOC118413700</name>
</gene>
<keyword evidence="4" id="KW-0540">Nuclease</keyword>
<keyword evidence="7" id="KW-0539">Nucleus</keyword>
<feature type="domain" description="DDE Tnp4" evidence="9">
    <location>
        <begin position="128"/>
        <end position="296"/>
    </location>
</feature>
<feature type="region of interest" description="Disordered" evidence="8">
    <location>
        <begin position="341"/>
        <end position="360"/>
    </location>
</feature>
<evidence type="ECO:0000256" key="2">
    <source>
        <dbReference type="ARBA" id="ARBA00004123"/>
    </source>
</evidence>
<dbReference type="AlphaFoldDB" id="A0A9J7KZH3"/>
<evidence type="ECO:0000256" key="6">
    <source>
        <dbReference type="ARBA" id="ARBA00022801"/>
    </source>
</evidence>
<proteinExistence type="inferred from homology"/>
<dbReference type="Proteomes" id="UP000001554">
    <property type="component" value="Chromosome 4"/>
</dbReference>
<comment type="subcellular location">
    <subcellularLocation>
        <location evidence="2">Nucleus</location>
    </subcellularLocation>
</comment>
<dbReference type="OMA" id="LCLHNLM"/>
<dbReference type="OrthoDB" id="6123354at2759"/>
<dbReference type="GeneID" id="118413700"/>
<dbReference type="GO" id="GO:0046872">
    <property type="term" value="F:metal ion binding"/>
    <property type="evidence" value="ECO:0007669"/>
    <property type="project" value="UniProtKB-KW"/>
</dbReference>
<evidence type="ECO:0000256" key="1">
    <source>
        <dbReference type="ARBA" id="ARBA00001968"/>
    </source>
</evidence>
<evidence type="ECO:0000313" key="10">
    <source>
        <dbReference type="Proteomes" id="UP000001554"/>
    </source>
</evidence>
<protein>
    <submittedName>
        <fullName evidence="11">Protein ALP1-like</fullName>
    </submittedName>
</protein>
<name>A0A9J7KZH3_BRAFL</name>
<evidence type="ECO:0000313" key="11">
    <source>
        <dbReference type="RefSeq" id="XP_035673121.1"/>
    </source>
</evidence>
<dbReference type="InterPro" id="IPR045249">
    <property type="entry name" value="HARBI1-like"/>
</dbReference>
<dbReference type="GO" id="GO:0016787">
    <property type="term" value="F:hydrolase activity"/>
    <property type="evidence" value="ECO:0007669"/>
    <property type="project" value="UniProtKB-KW"/>
</dbReference>
<reference evidence="11" key="2">
    <citation type="submission" date="2025-08" db="UniProtKB">
        <authorList>
            <consortium name="RefSeq"/>
        </authorList>
    </citation>
    <scope>IDENTIFICATION</scope>
    <source>
        <strain evidence="11">S238N-H82</strain>
        <tissue evidence="11">Testes</tissue>
    </source>
</reference>
<dbReference type="RefSeq" id="XP_035673121.1">
    <property type="nucleotide sequence ID" value="XM_035817228.1"/>
</dbReference>
<keyword evidence="5" id="KW-0479">Metal-binding</keyword>
<evidence type="ECO:0000256" key="7">
    <source>
        <dbReference type="ARBA" id="ARBA00023242"/>
    </source>
</evidence>
<evidence type="ECO:0000259" key="9">
    <source>
        <dbReference type="Pfam" id="PF13359"/>
    </source>
</evidence>
<keyword evidence="6" id="KW-0378">Hydrolase</keyword>
<sequence>MAELRNEDPTAFHIFMRMPIAMYDELLERVTGRLTKKATFMRDPLDPGLKLALTIQHLVSGNTYASMKFSWRVPKCTISLVVREVCEAIIATYLDELMVCPTYTPNQWRQIADRFYQKWNFPHTCGAIDGKHVACQGPWNSGSMYYNYKGFYSISLMALVDADYRFIWADIGGLGSASDAQVFSQVFNASELKECIEDGTIGFPDPEPLPNDTQDVPFFIIGDDAFSLRTTMMKPYSGRGLAREERIFNYRVSRARRVAENAFGILARRFRVLLTTMQHHPSTVKLIVTTCVLLHNLMRSRYPALQDVELDQAEDVQHEFVPWGMERWSQLTGHHQRDWSQQSLQGREDAEEAAQALGQL</sequence>
<evidence type="ECO:0000256" key="8">
    <source>
        <dbReference type="SAM" id="MobiDB-lite"/>
    </source>
</evidence>
<accession>A0A9J7KZH3</accession>
<reference evidence="10" key="1">
    <citation type="journal article" date="2020" name="Nat. Ecol. Evol.">
        <title>Deeply conserved synteny resolves early events in vertebrate evolution.</title>
        <authorList>
            <person name="Simakov O."/>
            <person name="Marletaz F."/>
            <person name="Yue J.X."/>
            <person name="O'Connell B."/>
            <person name="Jenkins J."/>
            <person name="Brandt A."/>
            <person name="Calef R."/>
            <person name="Tung C.H."/>
            <person name="Huang T.K."/>
            <person name="Schmutz J."/>
            <person name="Satoh N."/>
            <person name="Yu J.K."/>
            <person name="Putnam N.H."/>
            <person name="Green R.E."/>
            <person name="Rokhsar D.S."/>
        </authorList>
    </citation>
    <scope>NUCLEOTIDE SEQUENCE [LARGE SCALE GENOMIC DNA]</scope>
    <source>
        <strain evidence="10">S238N-H82</strain>
    </source>
</reference>
<dbReference type="Pfam" id="PF13359">
    <property type="entry name" value="DDE_Tnp_4"/>
    <property type="match status" value="1"/>
</dbReference>
<comment type="similarity">
    <text evidence="3">Belongs to the HARBI1 family.</text>
</comment>
<evidence type="ECO:0000256" key="3">
    <source>
        <dbReference type="ARBA" id="ARBA00006958"/>
    </source>
</evidence>